<gene>
    <name evidence="4" type="ordered locus">AciPR4_1257</name>
</gene>
<dbReference type="InterPro" id="IPR011990">
    <property type="entry name" value="TPR-like_helical_dom_sf"/>
</dbReference>
<dbReference type="eggNOG" id="COG1729">
    <property type="taxonomic scope" value="Bacteria"/>
</dbReference>
<dbReference type="SUPFAM" id="SSF48452">
    <property type="entry name" value="TPR-like"/>
    <property type="match status" value="1"/>
</dbReference>
<dbReference type="InterPro" id="IPR018704">
    <property type="entry name" value="SecYEG/CpoB_TPR"/>
</dbReference>
<keyword evidence="2" id="KW-0472">Membrane</keyword>
<protein>
    <recommendedName>
        <fullName evidence="3">Ancillary SecYEG translocon subunit/Cell division coordinator CpoB TPR domain-containing protein</fullName>
    </recommendedName>
</protein>
<name>E8UZ64_TERSS</name>
<dbReference type="KEGG" id="tsa:AciPR4_1257"/>
<keyword evidence="2" id="KW-0812">Transmembrane</keyword>
<dbReference type="EMBL" id="CP002467">
    <property type="protein sequence ID" value="ADV82082.1"/>
    <property type="molecule type" value="Genomic_DNA"/>
</dbReference>
<evidence type="ECO:0000313" key="4">
    <source>
        <dbReference type="EMBL" id="ADV82082.1"/>
    </source>
</evidence>
<feature type="transmembrane region" description="Helical" evidence="2">
    <location>
        <begin position="29"/>
        <end position="50"/>
    </location>
</feature>
<dbReference type="Proteomes" id="UP000006844">
    <property type="component" value="Chromosome"/>
</dbReference>
<organism evidence="4 5">
    <name type="scientific">Terriglobus saanensis (strain ATCC BAA-1853 / DSM 23119 / SP1PR4)</name>
    <dbReference type="NCBI Taxonomy" id="401053"/>
    <lineage>
        <taxon>Bacteria</taxon>
        <taxon>Pseudomonadati</taxon>
        <taxon>Acidobacteriota</taxon>
        <taxon>Terriglobia</taxon>
        <taxon>Terriglobales</taxon>
        <taxon>Acidobacteriaceae</taxon>
        <taxon>Terriglobus</taxon>
    </lineage>
</organism>
<keyword evidence="2" id="KW-1133">Transmembrane helix</keyword>
<accession>E8UZ64</accession>
<evidence type="ECO:0000259" key="3">
    <source>
        <dbReference type="Pfam" id="PF09976"/>
    </source>
</evidence>
<evidence type="ECO:0000256" key="1">
    <source>
        <dbReference type="SAM" id="MobiDB-lite"/>
    </source>
</evidence>
<dbReference type="Gene3D" id="1.25.40.10">
    <property type="entry name" value="Tetratricopeptide repeat domain"/>
    <property type="match status" value="1"/>
</dbReference>
<dbReference type="Pfam" id="PF09976">
    <property type="entry name" value="TPR_21"/>
    <property type="match status" value="1"/>
</dbReference>
<evidence type="ECO:0000256" key="2">
    <source>
        <dbReference type="SAM" id="Phobius"/>
    </source>
</evidence>
<feature type="domain" description="Ancillary SecYEG translocon subunit/Cell division coordinator CpoB TPR" evidence="3">
    <location>
        <begin position="36"/>
        <end position="230"/>
    </location>
</feature>
<sequence length="236" mass="25041">METHIRSTKPDLAHTPTIADWANQNRQKLVFAVSALLVLILVVVGSVLIYNTRSASAQQQFDAAMRTYESPVASPGQPLPPGTKSFSSDAEKAKQANSEFSVVADKYGMTSAGRNAKYMAGVTAAESGQTATAEKTLKEVASGWNGDTSSLANLALAHLYRQSGRDADAIAIYKHLSEKPTTVVPAGLAQMQLADLYEAENKPAEAKKIYAQLKDKDAKSAAGEMAAQKLSGAPVQ</sequence>
<feature type="region of interest" description="Disordered" evidence="1">
    <location>
        <begin position="72"/>
        <end position="91"/>
    </location>
</feature>
<reference evidence="4 5" key="1">
    <citation type="journal article" date="2012" name="Stand. Genomic Sci.">
        <title>Complete genome sequence of Terriglobus saanensis type strain SP1PR4(T), an Acidobacteria from tundra soil.</title>
        <authorList>
            <person name="Rawat S.R."/>
            <person name="Mannisto M.K."/>
            <person name="Starovoytov V."/>
            <person name="Goodwin L."/>
            <person name="Nolan M."/>
            <person name="Hauser L."/>
            <person name="Land M."/>
            <person name="Davenport K.W."/>
            <person name="Woyke T."/>
            <person name="Haggblom M.M."/>
        </authorList>
    </citation>
    <scope>NUCLEOTIDE SEQUENCE</scope>
    <source>
        <strain evidence="5">ATCC BAA-1853 / DSM 23119 / SP1PR4</strain>
    </source>
</reference>
<proteinExistence type="predicted"/>
<evidence type="ECO:0000313" key="5">
    <source>
        <dbReference type="Proteomes" id="UP000006844"/>
    </source>
</evidence>
<dbReference type="AlphaFoldDB" id="E8UZ64"/>
<dbReference type="RefSeq" id="WP_013567815.1">
    <property type="nucleotide sequence ID" value="NC_014963.1"/>
</dbReference>
<dbReference type="HOGENOM" id="CLU_070774_0_0_0"/>
<dbReference type="STRING" id="401053.AciPR4_1257"/>
<keyword evidence="5" id="KW-1185">Reference proteome</keyword>